<organism evidence="15 16">
    <name type="scientific">Parthenolecanium corni</name>
    <dbReference type="NCBI Taxonomy" id="536013"/>
    <lineage>
        <taxon>Eukaryota</taxon>
        <taxon>Metazoa</taxon>
        <taxon>Ecdysozoa</taxon>
        <taxon>Arthropoda</taxon>
        <taxon>Hexapoda</taxon>
        <taxon>Insecta</taxon>
        <taxon>Pterygota</taxon>
        <taxon>Neoptera</taxon>
        <taxon>Paraneoptera</taxon>
        <taxon>Hemiptera</taxon>
        <taxon>Sternorrhyncha</taxon>
        <taxon>Coccoidea</taxon>
        <taxon>Coccidae</taxon>
        <taxon>Parthenolecanium</taxon>
    </lineage>
</organism>
<accession>A0AAN9TMH7</accession>
<comment type="cofactor">
    <cofactor evidence="1 13">
        <name>heme</name>
        <dbReference type="ChEBI" id="CHEBI:30413"/>
    </cofactor>
</comment>
<dbReference type="InterPro" id="IPR036396">
    <property type="entry name" value="Cyt_P450_sf"/>
</dbReference>
<keyword evidence="8" id="KW-0492">Microsome</keyword>
<evidence type="ECO:0000256" key="9">
    <source>
        <dbReference type="ARBA" id="ARBA00023002"/>
    </source>
</evidence>
<keyword evidence="11 14" id="KW-0503">Monooxygenase</keyword>
<dbReference type="InterPro" id="IPR017972">
    <property type="entry name" value="Cyt_P450_CS"/>
</dbReference>
<comment type="caution">
    <text evidence="15">The sequence shown here is derived from an EMBL/GenBank/DDBJ whole genome shotgun (WGS) entry which is preliminary data.</text>
</comment>
<dbReference type="Gene3D" id="1.10.630.10">
    <property type="entry name" value="Cytochrome P450"/>
    <property type="match status" value="1"/>
</dbReference>
<evidence type="ECO:0000256" key="2">
    <source>
        <dbReference type="ARBA" id="ARBA00004174"/>
    </source>
</evidence>
<keyword evidence="5 13" id="KW-0349">Heme</keyword>
<dbReference type="SUPFAM" id="SSF48264">
    <property type="entry name" value="Cytochrome P450"/>
    <property type="match status" value="1"/>
</dbReference>
<keyword evidence="9 14" id="KW-0560">Oxidoreductase</keyword>
<comment type="subcellular location">
    <subcellularLocation>
        <location evidence="3">Endoplasmic reticulum membrane</location>
        <topology evidence="3">Peripheral membrane protein</topology>
    </subcellularLocation>
    <subcellularLocation>
        <location evidence="2">Microsome membrane</location>
        <topology evidence="2">Peripheral membrane protein</topology>
    </subcellularLocation>
</comment>
<evidence type="ECO:0000256" key="6">
    <source>
        <dbReference type="ARBA" id="ARBA00022723"/>
    </source>
</evidence>
<evidence type="ECO:0000256" key="13">
    <source>
        <dbReference type="PIRSR" id="PIRSR602401-1"/>
    </source>
</evidence>
<evidence type="ECO:0000256" key="1">
    <source>
        <dbReference type="ARBA" id="ARBA00001971"/>
    </source>
</evidence>
<evidence type="ECO:0000256" key="4">
    <source>
        <dbReference type="ARBA" id="ARBA00010617"/>
    </source>
</evidence>
<dbReference type="PRINTS" id="PR00385">
    <property type="entry name" value="P450"/>
</dbReference>
<evidence type="ECO:0000256" key="12">
    <source>
        <dbReference type="ARBA" id="ARBA00023136"/>
    </source>
</evidence>
<dbReference type="GO" id="GO:0016705">
    <property type="term" value="F:oxidoreductase activity, acting on paired donors, with incorporation or reduction of molecular oxygen"/>
    <property type="evidence" value="ECO:0007669"/>
    <property type="project" value="InterPro"/>
</dbReference>
<evidence type="ECO:0000256" key="14">
    <source>
        <dbReference type="RuleBase" id="RU000461"/>
    </source>
</evidence>
<protein>
    <recommendedName>
        <fullName evidence="17">Cytochrome P450</fullName>
    </recommendedName>
</protein>
<feature type="binding site" description="axial binding residue" evidence="13">
    <location>
        <position position="408"/>
    </location>
    <ligand>
        <name>heme</name>
        <dbReference type="ChEBI" id="CHEBI:30413"/>
    </ligand>
    <ligandPart>
        <name>Fe</name>
        <dbReference type="ChEBI" id="CHEBI:18248"/>
    </ligandPart>
</feature>
<evidence type="ECO:0008006" key="17">
    <source>
        <dbReference type="Google" id="ProtNLM"/>
    </source>
</evidence>
<keyword evidence="16" id="KW-1185">Reference proteome</keyword>
<dbReference type="InterPro" id="IPR002401">
    <property type="entry name" value="Cyt_P450_E_grp-I"/>
</dbReference>
<dbReference type="PANTHER" id="PTHR24291:SF189">
    <property type="entry name" value="CYTOCHROME P450 4C3-RELATED"/>
    <property type="match status" value="1"/>
</dbReference>
<dbReference type="Pfam" id="PF00067">
    <property type="entry name" value="p450"/>
    <property type="match status" value="1"/>
</dbReference>
<evidence type="ECO:0000313" key="16">
    <source>
        <dbReference type="Proteomes" id="UP001367676"/>
    </source>
</evidence>
<gene>
    <name evidence="15" type="ORF">V9T40_000506</name>
</gene>
<dbReference type="EMBL" id="JBBCAQ010000034">
    <property type="protein sequence ID" value="KAK7579877.1"/>
    <property type="molecule type" value="Genomic_DNA"/>
</dbReference>
<dbReference type="PANTHER" id="PTHR24291">
    <property type="entry name" value="CYTOCHROME P450 FAMILY 4"/>
    <property type="match status" value="1"/>
</dbReference>
<dbReference type="InterPro" id="IPR001128">
    <property type="entry name" value="Cyt_P450"/>
</dbReference>
<dbReference type="InterPro" id="IPR050196">
    <property type="entry name" value="Cytochrome_P450_Monoox"/>
</dbReference>
<proteinExistence type="inferred from homology"/>
<dbReference type="GO" id="GO:0004497">
    <property type="term" value="F:monooxygenase activity"/>
    <property type="evidence" value="ECO:0007669"/>
    <property type="project" value="UniProtKB-KW"/>
</dbReference>
<dbReference type="GO" id="GO:0020037">
    <property type="term" value="F:heme binding"/>
    <property type="evidence" value="ECO:0007669"/>
    <property type="project" value="InterPro"/>
</dbReference>
<sequence>MARNYHIDKSADMKRLELLKCFFKLYGTEFELFVGPISHFHIASADLVQTILSSNVAITKGQFYDYLKPWLGNGLLTSDGDKWVDRRKQLTPAFHFSILNNMTDTISRNSEILIEKLASEVDSDQFDIMPYLSSCTLDIICETAMGIRLNTQSGMSKEYIHSVHKITQLITDRVVNPFLQLKKIHMFTQNFREQQNHLKILHDTSLNVIKERIRERQKQNYIVPPSSAHSDSAQVEKKAFLDILLDLSETGDKPLSVADIREEVDTFMFEAHDTTSSALAWTIFLVGHHPKIQKRIREEVDSVFGSSGHFLNKNDLIELKYLECVFKEAIRLYPPVPVLFRTIKNDLELGDYFIPAGADVGLHVHELHRSPKHYHNPDKFDPSNFFPEKLANRHPYAYIPFSAGPRNCIGQKFALLEEKLILAYIFRHYELESLQPVADMTVALDTILRPEHGIQIKIKKRLK</sequence>
<keyword evidence="7" id="KW-0256">Endoplasmic reticulum</keyword>
<dbReference type="GO" id="GO:0005506">
    <property type="term" value="F:iron ion binding"/>
    <property type="evidence" value="ECO:0007669"/>
    <property type="project" value="InterPro"/>
</dbReference>
<dbReference type="PRINTS" id="PR00463">
    <property type="entry name" value="EP450I"/>
</dbReference>
<keyword evidence="12" id="KW-0472">Membrane</keyword>
<dbReference type="CDD" id="cd20628">
    <property type="entry name" value="CYP4"/>
    <property type="match status" value="1"/>
</dbReference>
<evidence type="ECO:0000256" key="11">
    <source>
        <dbReference type="ARBA" id="ARBA00023033"/>
    </source>
</evidence>
<evidence type="ECO:0000313" key="15">
    <source>
        <dbReference type="EMBL" id="KAK7579877.1"/>
    </source>
</evidence>
<dbReference type="GO" id="GO:0005789">
    <property type="term" value="C:endoplasmic reticulum membrane"/>
    <property type="evidence" value="ECO:0007669"/>
    <property type="project" value="UniProtKB-SubCell"/>
</dbReference>
<keyword evidence="6 13" id="KW-0479">Metal-binding</keyword>
<evidence type="ECO:0000256" key="10">
    <source>
        <dbReference type="ARBA" id="ARBA00023004"/>
    </source>
</evidence>
<evidence type="ECO:0000256" key="7">
    <source>
        <dbReference type="ARBA" id="ARBA00022824"/>
    </source>
</evidence>
<reference evidence="15 16" key="1">
    <citation type="submission" date="2024-03" db="EMBL/GenBank/DDBJ databases">
        <title>Adaptation during the transition from Ophiocordyceps entomopathogen to insect associate is accompanied by gene loss and intensified selection.</title>
        <authorList>
            <person name="Ward C.M."/>
            <person name="Onetto C.A."/>
            <person name="Borneman A.R."/>
        </authorList>
    </citation>
    <scope>NUCLEOTIDE SEQUENCE [LARGE SCALE GENOMIC DNA]</scope>
    <source>
        <strain evidence="15">AWRI1</strain>
        <tissue evidence="15">Single Adult Female</tissue>
    </source>
</reference>
<dbReference type="PROSITE" id="PS00086">
    <property type="entry name" value="CYTOCHROME_P450"/>
    <property type="match status" value="1"/>
</dbReference>
<evidence type="ECO:0000256" key="5">
    <source>
        <dbReference type="ARBA" id="ARBA00022617"/>
    </source>
</evidence>
<dbReference type="Proteomes" id="UP001367676">
    <property type="component" value="Unassembled WGS sequence"/>
</dbReference>
<keyword evidence="10 13" id="KW-0408">Iron</keyword>
<evidence type="ECO:0000256" key="3">
    <source>
        <dbReference type="ARBA" id="ARBA00004406"/>
    </source>
</evidence>
<name>A0AAN9TMH7_9HEMI</name>
<evidence type="ECO:0000256" key="8">
    <source>
        <dbReference type="ARBA" id="ARBA00022848"/>
    </source>
</evidence>
<comment type="similarity">
    <text evidence="4 14">Belongs to the cytochrome P450 family.</text>
</comment>
<dbReference type="AlphaFoldDB" id="A0AAN9TMH7"/>